<organism evidence="12 13">
    <name type="scientific">Xiphophorus couchianus</name>
    <name type="common">Monterrey platyfish</name>
    <dbReference type="NCBI Taxonomy" id="32473"/>
    <lineage>
        <taxon>Eukaryota</taxon>
        <taxon>Metazoa</taxon>
        <taxon>Chordata</taxon>
        <taxon>Craniata</taxon>
        <taxon>Vertebrata</taxon>
        <taxon>Euteleostomi</taxon>
        <taxon>Actinopterygii</taxon>
        <taxon>Neopterygii</taxon>
        <taxon>Teleostei</taxon>
        <taxon>Neoteleostei</taxon>
        <taxon>Acanthomorphata</taxon>
        <taxon>Ovalentaria</taxon>
        <taxon>Atherinomorphae</taxon>
        <taxon>Cyprinodontiformes</taxon>
        <taxon>Poeciliidae</taxon>
        <taxon>Poeciliinae</taxon>
        <taxon>Xiphophorus</taxon>
    </lineage>
</organism>
<evidence type="ECO:0000256" key="10">
    <source>
        <dbReference type="ARBA" id="ARBA00023319"/>
    </source>
</evidence>
<keyword evidence="7" id="KW-1015">Disulfide bond</keyword>
<feature type="domain" description="Ig-like" evidence="11">
    <location>
        <begin position="23"/>
        <end position="140"/>
    </location>
</feature>
<sequence length="183" mass="20370">YILQPKSSVCFRGNVLRAAAVCPTHLVLCCLSDPEAVDVESGVESVKLPCRIRENLDGDVTVEWRDGDGRMVHVYPNGSDQPREQNSTESEEQDDFYKDRTMMDENLLKAGNFSLTLSRPTDKDSNVYTCRVSSGDGNLTARRVWLKVKGHSIDQYSIVGLCSVIEGLPVLIRLSLSQLLSFD</sequence>
<dbReference type="PANTHER" id="PTHR25466">
    <property type="entry name" value="T-LYMPHOCYTE ACTIVATION ANTIGEN"/>
    <property type="match status" value="1"/>
</dbReference>
<evidence type="ECO:0000256" key="1">
    <source>
        <dbReference type="ARBA" id="ARBA00004251"/>
    </source>
</evidence>
<evidence type="ECO:0000256" key="5">
    <source>
        <dbReference type="ARBA" id="ARBA00022989"/>
    </source>
</evidence>
<dbReference type="PROSITE" id="PS50835">
    <property type="entry name" value="IG_LIKE"/>
    <property type="match status" value="1"/>
</dbReference>
<dbReference type="SMART" id="SM00409">
    <property type="entry name" value="IG"/>
    <property type="match status" value="1"/>
</dbReference>
<reference evidence="12" key="2">
    <citation type="submission" date="2025-09" db="UniProtKB">
        <authorList>
            <consortium name="Ensembl"/>
        </authorList>
    </citation>
    <scope>IDENTIFICATION</scope>
</reference>
<dbReference type="GO" id="GO:0042130">
    <property type="term" value="P:negative regulation of T cell proliferation"/>
    <property type="evidence" value="ECO:0007669"/>
    <property type="project" value="TreeGrafter"/>
</dbReference>
<dbReference type="GO" id="GO:0006955">
    <property type="term" value="P:immune response"/>
    <property type="evidence" value="ECO:0007669"/>
    <property type="project" value="TreeGrafter"/>
</dbReference>
<dbReference type="InterPro" id="IPR007110">
    <property type="entry name" value="Ig-like_dom"/>
</dbReference>
<evidence type="ECO:0000313" key="12">
    <source>
        <dbReference type="Ensembl" id="ENSXCOP00000020699.1"/>
    </source>
</evidence>
<dbReference type="GO" id="GO:0071222">
    <property type="term" value="P:cellular response to lipopolysaccharide"/>
    <property type="evidence" value="ECO:0007669"/>
    <property type="project" value="TreeGrafter"/>
</dbReference>
<evidence type="ECO:0000313" key="13">
    <source>
        <dbReference type="Proteomes" id="UP000261380"/>
    </source>
</evidence>
<dbReference type="GO" id="GO:0007166">
    <property type="term" value="P:cell surface receptor signaling pathway"/>
    <property type="evidence" value="ECO:0007669"/>
    <property type="project" value="TreeGrafter"/>
</dbReference>
<keyword evidence="5" id="KW-1133">Transmembrane helix</keyword>
<comment type="subcellular location">
    <subcellularLocation>
        <location evidence="1">Cell membrane</location>
        <topology evidence="1">Single-pass type I membrane protein</topology>
    </subcellularLocation>
</comment>
<keyword evidence="6" id="KW-0472">Membrane</keyword>
<dbReference type="SUPFAM" id="SSF48726">
    <property type="entry name" value="Immunoglobulin"/>
    <property type="match status" value="1"/>
</dbReference>
<keyword evidence="3" id="KW-0812">Transmembrane</keyword>
<dbReference type="PANTHER" id="PTHR25466:SF14">
    <property type="entry name" value="BUTYROPHILIN SUBFAMILY 2 MEMBER A2-LIKE-RELATED"/>
    <property type="match status" value="1"/>
</dbReference>
<dbReference type="Ensembl" id="ENSXCOT00000020951.1">
    <property type="protein sequence ID" value="ENSXCOP00000020699.1"/>
    <property type="gene ID" value="ENSXCOG00000015518.1"/>
</dbReference>
<dbReference type="GO" id="GO:0009897">
    <property type="term" value="C:external side of plasma membrane"/>
    <property type="evidence" value="ECO:0007669"/>
    <property type="project" value="TreeGrafter"/>
</dbReference>
<reference evidence="12" key="1">
    <citation type="submission" date="2025-08" db="UniProtKB">
        <authorList>
            <consortium name="Ensembl"/>
        </authorList>
    </citation>
    <scope>IDENTIFICATION</scope>
</reference>
<proteinExistence type="predicted"/>
<evidence type="ECO:0000256" key="8">
    <source>
        <dbReference type="ARBA" id="ARBA00023170"/>
    </source>
</evidence>
<dbReference type="InterPro" id="IPR051713">
    <property type="entry name" value="T-cell_Activation_Regulation"/>
</dbReference>
<dbReference type="Pfam" id="PF07686">
    <property type="entry name" value="V-set"/>
    <property type="match status" value="1"/>
</dbReference>
<dbReference type="InterPro" id="IPR013783">
    <property type="entry name" value="Ig-like_fold"/>
</dbReference>
<dbReference type="AlphaFoldDB" id="A0A3B5MMK3"/>
<evidence type="ECO:0000256" key="9">
    <source>
        <dbReference type="ARBA" id="ARBA00023180"/>
    </source>
</evidence>
<keyword evidence="10" id="KW-0393">Immunoglobulin domain</keyword>
<dbReference type="GO" id="GO:0031295">
    <property type="term" value="P:T cell costimulation"/>
    <property type="evidence" value="ECO:0007669"/>
    <property type="project" value="TreeGrafter"/>
</dbReference>
<evidence type="ECO:0000259" key="11">
    <source>
        <dbReference type="PROSITE" id="PS50835"/>
    </source>
</evidence>
<evidence type="ECO:0000256" key="2">
    <source>
        <dbReference type="ARBA" id="ARBA00022475"/>
    </source>
</evidence>
<evidence type="ECO:0000256" key="4">
    <source>
        <dbReference type="ARBA" id="ARBA00022729"/>
    </source>
</evidence>
<dbReference type="InterPro" id="IPR003599">
    <property type="entry name" value="Ig_sub"/>
</dbReference>
<dbReference type="GeneTree" id="ENSGT00940000175195"/>
<keyword evidence="4" id="KW-0732">Signal</keyword>
<evidence type="ECO:0000256" key="6">
    <source>
        <dbReference type="ARBA" id="ARBA00023136"/>
    </source>
</evidence>
<evidence type="ECO:0000256" key="7">
    <source>
        <dbReference type="ARBA" id="ARBA00023157"/>
    </source>
</evidence>
<keyword evidence="8" id="KW-0675">Receptor</keyword>
<protein>
    <recommendedName>
        <fullName evidence="11">Ig-like domain-containing protein</fullName>
    </recommendedName>
</protein>
<keyword evidence="13" id="KW-1185">Reference proteome</keyword>
<dbReference type="InterPro" id="IPR036179">
    <property type="entry name" value="Ig-like_dom_sf"/>
</dbReference>
<keyword evidence="2" id="KW-1003">Cell membrane</keyword>
<accession>A0A3B5MMK3</accession>
<dbReference type="Gene3D" id="2.60.40.10">
    <property type="entry name" value="Immunoglobulins"/>
    <property type="match status" value="1"/>
</dbReference>
<dbReference type="InterPro" id="IPR013106">
    <property type="entry name" value="Ig_V-set"/>
</dbReference>
<dbReference type="GO" id="GO:0042102">
    <property type="term" value="P:positive regulation of T cell proliferation"/>
    <property type="evidence" value="ECO:0007669"/>
    <property type="project" value="TreeGrafter"/>
</dbReference>
<keyword evidence="9" id="KW-0325">Glycoprotein</keyword>
<evidence type="ECO:0000256" key="3">
    <source>
        <dbReference type="ARBA" id="ARBA00022692"/>
    </source>
</evidence>
<dbReference type="Proteomes" id="UP000261380">
    <property type="component" value="Unplaced"/>
</dbReference>
<name>A0A3B5MMK3_9TELE</name>